<comment type="caution">
    <text evidence="8">The sequence shown here is derived from an EMBL/GenBank/DDBJ whole genome shotgun (WGS) entry which is preliminary data.</text>
</comment>
<comment type="cofactor">
    <cofactor evidence="5">
        <name>Mg(2+)</name>
        <dbReference type="ChEBI" id="CHEBI:18420"/>
    </cofactor>
</comment>
<dbReference type="Pfam" id="PF00692">
    <property type="entry name" value="dUTPase"/>
    <property type="match status" value="1"/>
</dbReference>
<evidence type="ECO:0000313" key="8">
    <source>
        <dbReference type="EMBL" id="MBC8560496.1"/>
    </source>
</evidence>
<dbReference type="PANTHER" id="PTHR11241">
    <property type="entry name" value="DEOXYURIDINE 5'-TRIPHOSPHATE NUCLEOTIDOHYDROLASE"/>
    <property type="match status" value="1"/>
</dbReference>
<name>A0A926E3A0_9FIRM</name>
<evidence type="ECO:0000256" key="5">
    <source>
        <dbReference type="HAMAP-Rule" id="MF_00116"/>
    </source>
</evidence>
<dbReference type="AlphaFoldDB" id="A0A926E3A0"/>
<dbReference type="NCBIfam" id="TIGR00576">
    <property type="entry name" value="dut"/>
    <property type="match status" value="1"/>
</dbReference>
<accession>A0A926E3A0</accession>
<dbReference type="PANTHER" id="PTHR11241:SF0">
    <property type="entry name" value="DEOXYURIDINE 5'-TRIPHOSPHATE NUCLEOTIDOHYDROLASE"/>
    <property type="match status" value="1"/>
</dbReference>
<dbReference type="EMBL" id="JACRSV010000003">
    <property type="protein sequence ID" value="MBC8560496.1"/>
    <property type="molecule type" value="Genomic_DNA"/>
</dbReference>
<feature type="region of interest" description="Disordered" evidence="6">
    <location>
        <begin position="126"/>
        <end position="148"/>
    </location>
</feature>
<dbReference type="GO" id="GO:0006226">
    <property type="term" value="P:dUMP biosynthetic process"/>
    <property type="evidence" value="ECO:0007669"/>
    <property type="project" value="UniProtKB-UniRule"/>
</dbReference>
<keyword evidence="9" id="KW-1185">Reference proteome</keyword>
<evidence type="ECO:0000259" key="7">
    <source>
        <dbReference type="Pfam" id="PF00692"/>
    </source>
</evidence>
<dbReference type="InterPro" id="IPR036157">
    <property type="entry name" value="dUTPase-like_sf"/>
</dbReference>
<dbReference type="RefSeq" id="WP_249295483.1">
    <property type="nucleotide sequence ID" value="NZ_JACRSV010000003.1"/>
</dbReference>
<organism evidence="8 9">
    <name type="scientific">Fumia xinanensis</name>
    <dbReference type="NCBI Taxonomy" id="2763659"/>
    <lineage>
        <taxon>Bacteria</taxon>
        <taxon>Bacillati</taxon>
        <taxon>Bacillota</taxon>
        <taxon>Clostridia</taxon>
        <taxon>Eubacteriales</taxon>
        <taxon>Oscillospiraceae</taxon>
        <taxon>Fumia</taxon>
    </lineage>
</organism>
<dbReference type="InterPro" id="IPR033704">
    <property type="entry name" value="dUTPase_trimeric"/>
</dbReference>
<evidence type="ECO:0000256" key="1">
    <source>
        <dbReference type="ARBA" id="ARBA00006581"/>
    </source>
</evidence>
<dbReference type="GO" id="GO:0000287">
    <property type="term" value="F:magnesium ion binding"/>
    <property type="evidence" value="ECO:0007669"/>
    <property type="project" value="UniProtKB-UniRule"/>
</dbReference>
<keyword evidence="2 5" id="KW-0378">Hydrolase</keyword>
<protein>
    <recommendedName>
        <fullName evidence="5">Deoxyuridine 5'-triphosphate nucleotidohydrolase</fullName>
        <shortName evidence="5">dUTPase</shortName>
        <ecNumber evidence="5">3.6.1.23</ecNumber>
    </recommendedName>
    <alternativeName>
        <fullName evidence="5">dUTP pyrophosphatase</fullName>
    </alternativeName>
</protein>
<dbReference type="Proteomes" id="UP000610760">
    <property type="component" value="Unassembled WGS sequence"/>
</dbReference>
<keyword evidence="5" id="KW-0460">Magnesium</keyword>
<dbReference type="CDD" id="cd07557">
    <property type="entry name" value="trimeric_dUTPase"/>
    <property type="match status" value="1"/>
</dbReference>
<evidence type="ECO:0000256" key="2">
    <source>
        <dbReference type="ARBA" id="ARBA00022801"/>
    </source>
</evidence>
<keyword evidence="5" id="KW-0479">Metal-binding</keyword>
<proteinExistence type="inferred from homology"/>
<evidence type="ECO:0000256" key="3">
    <source>
        <dbReference type="ARBA" id="ARBA00023080"/>
    </source>
</evidence>
<dbReference type="NCBIfam" id="NF001862">
    <property type="entry name" value="PRK00601.1"/>
    <property type="match status" value="1"/>
</dbReference>
<reference evidence="8" key="1">
    <citation type="submission" date="2020-08" db="EMBL/GenBank/DDBJ databases">
        <title>Genome public.</title>
        <authorList>
            <person name="Liu C."/>
            <person name="Sun Q."/>
        </authorList>
    </citation>
    <scope>NUCLEOTIDE SEQUENCE</scope>
    <source>
        <strain evidence="8">NSJ-33</strain>
    </source>
</reference>
<comment type="similarity">
    <text evidence="1 5">Belongs to the dUTPase family.</text>
</comment>
<comment type="caution">
    <text evidence="5">Lacks conserved residue(s) required for the propagation of feature annotation.</text>
</comment>
<comment type="pathway">
    <text evidence="5">Pyrimidine metabolism; dUMP biosynthesis; dUMP from dCTP (dUTP route): step 2/2.</text>
</comment>
<feature type="binding site" evidence="5">
    <location>
        <begin position="81"/>
        <end position="83"/>
    </location>
    <ligand>
        <name>substrate</name>
    </ligand>
</feature>
<comment type="function">
    <text evidence="5">This enzyme is involved in nucleotide metabolism: it produces dUMP, the immediate precursor of thymidine nucleotides and it decreases the intracellular concentration of dUTP so that uracil cannot be incorporated into DNA.</text>
</comment>
<dbReference type="GO" id="GO:0004170">
    <property type="term" value="F:dUTP diphosphatase activity"/>
    <property type="evidence" value="ECO:0007669"/>
    <property type="project" value="UniProtKB-UniRule"/>
</dbReference>
<dbReference type="SUPFAM" id="SSF51283">
    <property type="entry name" value="dUTPase-like"/>
    <property type="match status" value="1"/>
</dbReference>
<dbReference type="Gene3D" id="2.70.40.10">
    <property type="match status" value="1"/>
</dbReference>
<dbReference type="InterPro" id="IPR008181">
    <property type="entry name" value="dUTPase"/>
</dbReference>
<feature type="binding site" evidence="5">
    <location>
        <position position="77"/>
    </location>
    <ligand>
        <name>substrate</name>
    </ligand>
</feature>
<evidence type="ECO:0000256" key="6">
    <source>
        <dbReference type="SAM" id="MobiDB-lite"/>
    </source>
</evidence>
<dbReference type="EC" id="3.6.1.23" evidence="5"/>
<comment type="catalytic activity">
    <reaction evidence="4 5">
        <text>dUTP + H2O = dUMP + diphosphate + H(+)</text>
        <dbReference type="Rhea" id="RHEA:10248"/>
        <dbReference type="ChEBI" id="CHEBI:15377"/>
        <dbReference type="ChEBI" id="CHEBI:15378"/>
        <dbReference type="ChEBI" id="CHEBI:33019"/>
        <dbReference type="ChEBI" id="CHEBI:61555"/>
        <dbReference type="ChEBI" id="CHEBI:246422"/>
        <dbReference type="EC" id="3.6.1.23"/>
    </reaction>
</comment>
<dbReference type="InterPro" id="IPR029054">
    <property type="entry name" value="dUTPase-like"/>
</dbReference>
<sequence length="148" mass="15579">MKLKIKRIRDGAVIPKRATAESAGLDLSAHLDGEAVIQPGEIVKIPTGIAIGLETGTVGLVYPRSGLASKYGITLANCVGVIDSDYRGEILVPVTNHSAVPFTIHHGDRIAQLVISPVLLPEVEEAEELDETERGAGGFGSTGREKLS</sequence>
<dbReference type="HAMAP" id="MF_00116">
    <property type="entry name" value="dUTPase_bact"/>
    <property type="match status" value="1"/>
</dbReference>
<keyword evidence="3 5" id="KW-0546">Nucleotide metabolism</keyword>
<feature type="domain" description="dUTPase-like" evidence="7">
    <location>
        <begin position="12"/>
        <end position="143"/>
    </location>
</feature>
<gene>
    <name evidence="5 8" type="primary">dut</name>
    <name evidence="8" type="ORF">H8710_10520</name>
</gene>
<evidence type="ECO:0000256" key="4">
    <source>
        <dbReference type="ARBA" id="ARBA00047686"/>
    </source>
</evidence>
<feature type="binding site" evidence="5">
    <location>
        <begin position="64"/>
        <end position="66"/>
    </location>
    <ligand>
        <name>substrate</name>
    </ligand>
</feature>
<evidence type="ECO:0000313" key="9">
    <source>
        <dbReference type="Proteomes" id="UP000610760"/>
    </source>
</evidence>
<dbReference type="GO" id="GO:0046081">
    <property type="term" value="P:dUTP catabolic process"/>
    <property type="evidence" value="ECO:0007669"/>
    <property type="project" value="InterPro"/>
</dbReference>